<sequence length="380" mass="41546">MVRTSPLHDCAVEDGHVASRDCAVKASVQTRASEGGREREREMGYAKDQLLARLKELHIDFTKYDHPVVLTVEAQAKYVKGALSKNLFLKDKKHRFYLVSALKDTKVDLKVLSQRLGLGKAGLRMAPEEALPEVPLGCVTPFALVNDSARHVSLLLDKGFKDCESCFFHPLSNDASISLNALDLDKFLKSLGKDPSYVDLEANPSVGKDQPPDLAYLVPSDAIVLEEGPTEKAGPSKGPESSHIAVNNKPTSVAGKAWKSSSETQKEKPITSELPSSLFADPEKFVEEILERTSAIVLKEVSTVYLISLLLQGLHGLGLKIHIIQIKEETIKQHGEQLGALVSNSIRKHLSLDFTNLTVSFSSLPCYLTSNILSTLAVPK</sequence>
<comment type="caution">
    <text evidence="4">The sequence shown here is derived from an EMBL/GenBank/DDBJ whole genome shotgun (WGS) entry which is preliminary data.</text>
</comment>
<gene>
    <name evidence="4" type="ORF">RHSIM_RhsimUnG0094500</name>
</gene>
<keyword evidence="5" id="KW-1185">Reference proteome</keyword>
<dbReference type="InterPro" id="IPR040285">
    <property type="entry name" value="ProX/PRXD1"/>
</dbReference>
<feature type="region of interest" description="Disordered" evidence="2">
    <location>
        <begin position="252"/>
        <end position="272"/>
    </location>
</feature>
<feature type="domain" description="YbaK/aminoacyl-tRNA synthetase-associated" evidence="3">
    <location>
        <begin position="66"/>
        <end position="187"/>
    </location>
</feature>
<accession>A0A834FVI1</accession>
<proteinExistence type="inferred from homology"/>
<name>A0A834FVI1_RHOSS</name>
<dbReference type="PANTHER" id="PTHR31423">
    <property type="entry name" value="YBAK DOMAIN-CONTAINING PROTEIN"/>
    <property type="match status" value="1"/>
</dbReference>
<evidence type="ECO:0000256" key="2">
    <source>
        <dbReference type="SAM" id="MobiDB-lite"/>
    </source>
</evidence>
<dbReference type="AlphaFoldDB" id="A0A834FVI1"/>
<reference evidence="4" key="1">
    <citation type="submission" date="2019-11" db="EMBL/GenBank/DDBJ databases">
        <authorList>
            <person name="Liu Y."/>
            <person name="Hou J."/>
            <person name="Li T.-Q."/>
            <person name="Guan C.-H."/>
            <person name="Wu X."/>
            <person name="Wu H.-Z."/>
            <person name="Ling F."/>
            <person name="Zhang R."/>
            <person name="Shi X.-G."/>
            <person name="Ren J.-P."/>
            <person name="Chen E.-F."/>
            <person name="Sun J.-M."/>
        </authorList>
    </citation>
    <scope>NUCLEOTIDE SEQUENCE</scope>
    <source>
        <strain evidence="4">Adult_tree_wgs_1</strain>
        <tissue evidence="4">Leaves</tissue>
    </source>
</reference>
<dbReference type="Pfam" id="PF04073">
    <property type="entry name" value="tRNA_edit"/>
    <property type="match status" value="1"/>
</dbReference>
<dbReference type="GO" id="GO:0002161">
    <property type="term" value="F:aminoacyl-tRNA deacylase activity"/>
    <property type="evidence" value="ECO:0007669"/>
    <property type="project" value="InterPro"/>
</dbReference>
<evidence type="ECO:0000313" key="5">
    <source>
        <dbReference type="Proteomes" id="UP000626092"/>
    </source>
</evidence>
<evidence type="ECO:0000259" key="3">
    <source>
        <dbReference type="Pfam" id="PF04073"/>
    </source>
</evidence>
<dbReference type="PANTHER" id="PTHR31423:SF3">
    <property type="entry name" value="PROLYL-TRNA SYNTHETASE ASSOCIATED DOMAIN-CONTAINING PROTEIN 1-RELATED"/>
    <property type="match status" value="1"/>
</dbReference>
<evidence type="ECO:0000313" key="4">
    <source>
        <dbReference type="EMBL" id="KAF7114244.1"/>
    </source>
</evidence>
<protein>
    <recommendedName>
        <fullName evidence="3">YbaK/aminoacyl-tRNA synthetase-associated domain-containing protein</fullName>
    </recommendedName>
</protein>
<dbReference type="InterPro" id="IPR007214">
    <property type="entry name" value="YbaK/aa-tRNA-synth-assoc-dom"/>
</dbReference>
<dbReference type="FunFam" id="3.90.960.10:FF:000005">
    <property type="entry name" value="Putative prolyl-tRNA synthetase"/>
    <property type="match status" value="1"/>
</dbReference>
<dbReference type="Proteomes" id="UP000626092">
    <property type="component" value="Unassembled WGS sequence"/>
</dbReference>
<dbReference type="CDD" id="cd04335">
    <property type="entry name" value="PrdX_deacylase"/>
    <property type="match status" value="1"/>
</dbReference>
<comment type="similarity">
    <text evidence="1">Belongs to the PRORSD1 family.</text>
</comment>
<dbReference type="InterPro" id="IPR036754">
    <property type="entry name" value="YbaK/aa-tRNA-synt-asso_dom_sf"/>
</dbReference>
<organism evidence="4 5">
    <name type="scientific">Rhododendron simsii</name>
    <name type="common">Sims's rhododendron</name>
    <dbReference type="NCBI Taxonomy" id="118357"/>
    <lineage>
        <taxon>Eukaryota</taxon>
        <taxon>Viridiplantae</taxon>
        <taxon>Streptophyta</taxon>
        <taxon>Embryophyta</taxon>
        <taxon>Tracheophyta</taxon>
        <taxon>Spermatophyta</taxon>
        <taxon>Magnoliopsida</taxon>
        <taxon>eudicotyledons</taxon>
        <taxon>Gunneridae</taxon>
        <taxon>Pentapetalae</taxon>
        <taxon>asterids</taxon>
        <taxon>Ericales</taxon>
        <taxon>Ericaceae</taxon>
        <taxon>Ericoideae</taxon>
        <taxon>Rhodoreae</taxon>
        <taxon>Rhododendron</taxon>
    </lineage>
</organism>
<dbReference type="SUPFAM" id="SSF55826">
    <property type="entry name" value="YbaK/ProRS associated domain"/>
    <property type="match status" value="1"/>
</dbReference>
<dbReference type="EMBL" id="WJXA01000229">
    <property type="protein sequence ID" value="KAF7114244.1"/>
    <property type="molecule type" value="Genomic_DNA"/>
</dbReference>
<dbReference type="Gene3D" id="3.90.960.10">
    <property type="entry name" value="YbaK/aminoacyl-tRNA synthetase-associated domain"/>
    <property type="match status" value="1"/>
</dbReference>
<evidence type="ECO:0000256" key="1">
    <source>
        <dbReference type="ARBA" id="ARBA00010201"/>
    </source>
</evidence>
<dbReference type="OrthoDB" id="424586at2759"/>